<keyword evidence="4" id="KW-1185">Reference proteome</keyword>
<dbReference type="CDD" id="cd00609">
    <property type="entry name" value="AAT_like"/>
    <property type="match status" value="1"/>
</dbReference>
<dbReference type="PRINTS" id="PR00753">
    <property type="entry name" value="ACCSYNTHASE"/>
</dbReference>
<feature type="region of interest" description="Disordered" evidence="2">
    <location>
        <begin position="728"/>
        <end position="776"/>
    </location>
</feature>
<dbReference type="PANTHER" id="PTHR43795">
    <property type="entry name" value="BIFUNCTIONAL ASPARTATE AMINOTRANSFERASE AND GLUTAMATE/ASPARTATE-PREPHENATE AMINOTRANSFERASE-RELATED"/>
    <property type="match status" value="1"/>
</dbReference>
<feature type="region of interest" description="Disordered" evidence="2">
    <location>
        <begin position="535"/>
        <end position="563"/>
    </location>
</feature>
<keyword evidence="1" id="KW-0663">Pyridoxal phosphate</keyword>
<dbReference type="InterPro" id="IPR013783">
    <property type="entry name" value="Ig-like_fold"/>
</dbReference>
<dbReference type="InterPro" id="IPR050478">
    <property type="entry name" value="Ethylene_sulfur-biosynth"/>
</dbReference>
<feature type="compositionally biased region" description="Polar residues" evidence="2">
    <location>
        <begin position="731"/>
        <end position="744"/>
    </location>
</feature>
<dbReference type="Gene3D" id="2.60.40.10">
    <property type="entry name" value="Immunoglobulins"/>
    <property type="match status" value="1"/>
</dbReference>
<feature type="compositionally biased region" description="Basic and acidic residues" evidence="2">
    <location>
        <begin position="579"/>
        <end position="591"/>
    </location>
</feature>
<dbReference type="InterPro" id="IPR015422">
    <property type="entry name" value="PyrdxlP-dep_Trfase_small"/>
</dbReference>
<dbReference type="SUPFAM" id="SSF49354">
    <property type="entry name" value="PapD-like"/>
    <property type="match status" value="1"/>
</dbReference>
<evidence type="ECO:0000256" key="1">
    <source>
        <dbReference type="ARBA" id="ARBA00022898"/>
    </source>
</evidence>
<proteinExistence type="predicted"/>
<feature type="compositionally biased region" description="Basic and acidic residues" evidence="2">
    <location>
        <begin position="392"/>
        <end position="406"/>
    </location>
</feature>
<dbReference type="Proteomes" id="UP000035642">
    <property type="component" value="Unassembled WGS sequence"/>
</dbReference>
<evidence type="ECO:0000256" key="2">
    <source>
        <dbReference type="SAM" id="MobiDB-lite"/>
    </source>
</evidence>
<dbReference type="InterPro" id="IPR015424">
    <property type="entry name" value="PyrdxlP-dep_Trfase"/>
</dbReference>
<dbReference type="SUPFAM" id="SSF53383">
    <property type="entry name" value="PLP-dependent transferases"/>
    <property type="match status" value="1"/>
</dbReference>
<dbReference type="Gene3D" id="3.90.1150.10">
    <property type="entry name" value="Aspartate Aminotransferase, domain 1"/>
    <property type="match status" value="1"/>
</dbReference>
<evidence type="ECO:0000259" key="3">
    <source>
        <dbReference type="Pfam" id="PF00155"/>
    </source>
</evidence>
<feature type="compositionally biased region" description="Basic and acidic residues" evidence="2">
    <location>
        <begin position="763"/>
        <end position="776"/>
    </location>
</feature>
<dbReference type="STRING" id="6313.A0A0K0CU57"/>
<evidence type="ECO:0000313" key="5">
    <source>
        <dbReference type="WBParaSite" id="ACAC_0000071501-mRNA-1"/>
    </source>
</evidence>
<dbReference type="WBParaSite" id="ACAC_0000071501-mRNA-1">
    <property type="protein sequence ID" value="ACAC_0000071501-mRNA-1"/>
    <property type="gene ID" value="ACAC_0000071501"/>
</dbReference>
<dbReference type="InterPro" id="IPR004839">
    <property type="entry name" value="Aminotransferase_I/II_large"/>
</dbReference>
<dbReference type="GO" id="GO:0006520">
    <property type="term" value="P:amino acid metabolic process"/>
    <property type="evidence" value="ECO:0007669"/>
    <property type="project" value="TreeGrafter"/>
</dbReference>
<protein>
    <submittedName>
        <fullName evidence="5">Aminotran_1_2 domain-containing protein</fullName>
    </submittedName>
</protein>
<dbReference type="GO" id="GO:0008483">
    <property type="term" value="F:transaminase activity"/>
    <property type="evidence" value="ECO:0007669"/>
    <property type="project" value="TreeGrafter"/>
</dbReference>
<feature type="compositionally biased region" description="Polar residues" evidence="2">
    <location>
        <begin position="592"/>
        <end position="605"/>
    </location>
</feature>
<feature type="compositionally biased region" description="Basic and acidic residues" evidence="2">
    <location>
        <begin position="326"/>
        <end position="342"/>
    </location>
</feature>
<reference evidence="5" key="2">
    <citation type="submission" date="2016-04" db="UniProtKB">
        <authorList>
            <consortium name="WormBaseParasite"/>
        </authorList>
    </citation>
    <scope>IDENTIFICATION</scope>
</reference>
<dbReference type="Pfam" id="PF00155">
    <property type="entry name" value="Aminotran_1_2"/>
    <property type="match status" value="1"/>
</dbReference>
<feature type="region of interest" description="Disordered" evidence="2">
    <location>
        <begin position="1"/>
        <end position="29"/>
    </location>
</feature>
<evidence type="ECO:0000313" key="4">
    <source>
        <dbReference type="Proteomes" id="UP000035642"/>
    </source>
</evidence>
<organism evidence="4 5">
    <name type="scientific">Angiostrongylus cantonensis</name>
    <name type="common">Rat lungworm</name>
    <dbReference type="NCBI Taxonomy" id="6313"/>
    <lineage>
        <taxon>Eukaryota</taxon>
        <taxon>Metazoa</taxon>
        <taxon>Ecdysozoa</taxon>
        <taxon>Nematoda</taxon>
        <taxon>Chromadorea</taxon>
        <taxon>Rhabditida</taxon>
        <taxon>Rhabditina</taxon>
        <taxon>Rhabditomorpha</taxon>
        <taxon>Strongyloidea</taxon>
        <taxon>Metastrongylidae</taxon>
        <taxon>Angiostrongylus</taxon>
    </lineage>
</organism>
<reference evidence="4" key="1">
    <citation type="submission" date="2012-09" db="EMBL/GenBank/DDBJ databases">
        <authorList>
            <person name="Martin A.A."/>
        </authorList>
    </citation>
    <scope>NUCLEOTIDE SEQUENCE</scope>
</reference>
<dbReference type="GO" id="GO:0030170">
    <property type="term" value="F:pyridoxal phosphate binding"/>
    <property type="evidence" value="ECO:0007669"/>
    <property type="project" value="InterPro"/>
</dbReference>
<feature type="region of interest" description="Disordered" evidence="2">
    <location>
        <begin position="320"/>
        <end position="414"/>
    </location>
</feature>
<feature type="region of interest" description="Disordered" evidence="2">
    <location>
        <begin position="954"/>
        <end position="982"/>
    </location>
</feature>
<dbReference type="PANTHER" id="PTHR43795:SF39">
    <property type="entry name" value="AMINOTRANSFERASE CLASS I_CLASSII DOMAIN-CONTAINING PROTEIN"/>
    <property type="match status" value="1"/>
</dbReference>
<dbReference type="Gene3D" id="3.40.640.10">
    <property type="entry name" value="Type I PLP-dependent aspartate aminotransferase-like (Major domain)"/>
    <property type="match status" value="1"/>
</dbReference>
<sequence>MTRNISDDSEPSTFVEIRHRRRPSSADGRLVAISDKSPQLRSESTETGRVKGMESMEDKVLAHDGRKYIITSLAQSQETVLTPCVRRICAEVNAASTTKSEMSDEPRKAASVVLSSPDEEAPCTSKPNRNILVEREHGGEVELAHEERPLLKETRDFTMSSQNVHENHRQPVELISDGREIWQSHSLSTNPDYEEPTRSKSLHNQTVDVLKEAEIVGGRSHSTESERKEMKEFKINIDDVFCENSEAHAVLKKCPCSACNLLQLSDDERKQLERRSSRPRKCILQTDLSQQQSPSSNITPAVEISLDEIFCVDKSSTTQGEIVGNGKEKGRSIKNIDERSESSCEIGSAVPIREPETADMSKSSSSPEHPNSSSRQANRDEDVQTCPLDFKPTAKEIESSEYDRSPRAPSEPILSIAEPGLSNRELYDGPPQSLNWVKKLVVSGDGDSSVNDDTYVILKTTSTTFAPKGLTRDKEVNEELTHMEVKTPNGSIHSLQLGEKATVPKTGEWQKAGETRKISHEQIFNGSTNNVKNIGKSGYDAHMTTPVGTERKGEEVEPAMVGEQPTEIRASLSATKLHGHAEHEPNDKDQSHSNSQRVPESSISALDTEEIHFPHGRKTLVGDILRKPSVLEETSFNTDHLSPKEDVTRAYCQRLSQLKSELGLDKMDSEEAKAPKSLQCSKSVDTVRPVYFYGEQETSDGAMLGTERKALDHDAVIDAVFEVLDDEKSEQTSLGDSSLSQTLQEPEVRDECLRTKRTQNHLTQERELDDGSRRSTVEGTGVKEYVTRLLEHSLDDAISSASTSLKKKVESKDDCYLPTDTSSSRKHRKQWTSSNEEQEEGNEHEGDPIIREIFTSSINNQQLMESVISYPLSVASSHLTPPAVVTSGPNKLKEESDRFFHSHSHAHRNTSGDTTYISNASMVMNNTHSSSDAEFDEDHIMKLVFSQPIEICKLEPRNPTNSSQSREQVPAAEEASQTPDSSVHCQIFFREEQEEAGIQSEIFHIYSDLLSSRARNLLIDEDVADMVYSAMNSNRFKEEINPQGNINFCTAENNLCADEVMSRLRRHGFSPTEVSLVHYPPAGGHLTTKRVMSRYLAEFMSAKVEESELVILPSTISAYDMLCHCMCEEDDIVLTGAATYAASVRNVGARAHCRMRTVETHMVSPKLELSNFQKAMDEHHSKGEIVRAVLIINPHNPLGAVFSSEEVIQLCNWATRNNLVVLIDESFSSCVFGSSSFKSFLSYRHQLEQPKCVAYMWSLSKDFGIPGLKISVVQTSSSELMTSLSRLELIHPVSALAHDAATVLLSDHDWLRRFHALKLTKMSAHYEFVAKHLREIGLNFIPAVAGCFIMVDFRKLTLPYNSNDAHIWTTNDPDLELIEPRILVSINRNYLVYGRKLGRPPANHLVTIVNHGEHPVAFKVLTTDNYAYFVNQVFGVIPGRHLHAIPHIRAPNQFTLHVNRRPYNCFCDEQQPSHWNTPRKDKLFILLAPLFSFNIAPESLFHHENPYEKLRICLEYTGMPVDPKKDKSFIFKKVPGWCTWKVEKRREEPFDLFGKTKNQAKKMISNSASTQPLIFSEILEQPPMVSEGYGSIS</sequence>
<dbReference type="InterPro" id="IPR008962">
    <property type="entry name" value="PapD-like_sf"/>
</dbReference>
<feature type="compositionally biased region" description="Polar residues" evidence="2">
    <location>
        <begin position="958"/>
        <end position="967"/>
    </location>
</feature>
<feature type="domain" description="Aminotransferase class I/classII large" evidence="3">
    <location>
        <begin position="1056"/>
        <end position="1363"/>
    </location>
</feature>
<feature type="region of interest" description="Disordered" evidence="2">
    <location>
        <begin position="802"/>
        <end position="848"/>
    </location>
</feature>
<accession>A0A0K0CU57</accession>
<feature type="compositionally biased region" description="Low complexity" evidence="2">
    <location>
        <begin position="361"/>
        <end position="374"/>
    </location>
</feature>
<dbReference type="InterPro" id="IPR015421">
    <property type="entry name" value="PyrdxlP-dep_Trfase_major"/>
</dbReference>
<feature type="region of interest" description="Disordered" evidence="2">
    <location>
        <begin position="578"/>
        <end position="611"/>
    </location>
</feature>
<name>A0A0K0CU57_ANGCA</name>